<accession>A0A0U3TIN3</accession>
<dbReference type="Proteomes" id="UP000226397">
    <property type="component" value="Segment"/>
</dbReference>
<gene>
    <name evidence="1" type="primary">6</name>
    <name evidence="1" type="ORF">DRROBERT_6</name>
</gene>
<keyword evidence="2" id="KW-1185">Reference proteome</keyword>
<evidence type="ECO:0000313" key="2">
    <source>
        <dbReference type="Proteomes" id="UP000226397"/>
    </source>
</evidence>
<evidence type="ECO:0000313" key="1">
    <source>
        <dbReference type="EMBL" id="ALY08793.1"/>
    </source>
</evidence>
<dbReference type="GeneID" id="40078364"/>
<sequence>MAGKLHTYEVNINGIKHRIQATEEYAASLGEGNAKLLTAKEAEKPLVVENKSGEAPANK</sequence>
<dbReference type="KEGG" id="vg:40078364"/>
<dbReference type="OrthoDB" id="26410at10239"/>
<organism evidence="1 2">
    <name type="scientific">Arthrobacter phage DrRobert</name>
    <dbReference type="NCBI Taxonomy" id="1772296"/>
    <lineage>
        <taxon>Viruses</taxon>
        <taxon>Duplodnaviria</taxon>
        <taxon>Heunggongvirae</taxon>
        <taxon>Uroviricota</taxon>
        <taxon>Caudoviricetes</taxon>
        <taxon>Korravirus</taxon>
        <taxon>Korravirus drrobert</taxon>
    </lineage>
</organism>
<dbReference type="RefSeq" id="YP_009602503.1">
    <property type="nucleotide sequence ID" value="NC_041939.1"/>
</dbReference>
<dbReference type="EMBL" id="KU160643">
    <property type="protein sequence ID" value="ALY08793.1"/>
    <property type="molecule type" value="Genomic_DNA"/>
</dbReference>
<reference evidence="1 2" key="1">
    <citation type="submission" date="2015-11" db="EMBL/GenBank/DDBJ databases">
        <authorList>
            <person name="Prout A."/>
            <person name="Gambrah E.F."/>
            <person name="Jacobs-Sera D."/>
            <person name="Guerrero C.A."/>
            <person name="Bowman C.A."/>
            <person name="Russell D.A."/>
            <person name="Pope W.H."/>
            <person name="Hatfull G.F."/>
        </authorList>
    </citation>
    <scope>NUCLEOTIDE SEQUENCE [LARGE SCALE GENOMIC DNA]</scope>
</reference>
<protein>
    <submittedName>
        <fullName evidence="1">Uncharacterized protein</fullName>
    </submittedName>
</protein>
<proteinExistence type="predicted"/>
<name>A0A0U3TIN3_9CAUD</name>